<evidence type="ECO:0000313" key="12">
    <source>
        <dbReference type="Proteomes" id="UP000184310"/>
    </source>
</evidence>
<proteinExistence type="inferred from homology"/>
<keyword evidence="1 10" id="KW-1003">Cell membrane</keyword>
<feature type="transmembrane region" description="Helical" evidence="10">
    <location>
        <begin position="118"/>
        <end position="137"/>
    </location>
</feature>
<dbReference type="HAMAP" id="MF_01043">
    <property type="entry name" value="PlsY"/>
    <property type="match status" value="1"/>
</dbReference>
<evidence type="ECO:0000256" key="10">
    <source>
        <dbReference type="HAMAP-Rule" id="MF_01043"/>
    </source>
</evidence>
<evidence type="ECO:0000256" key="3">
    <source>
        <dbReference type="ARBA" id="ARBA00022679"/>
    </source>
</evidence>
<keyword evidence="11" id="KW-0012">Acyltransferase</keyword>
<evidence type="ECO:0000256" key="9">
    <source>
        <dbReference type="ARBA" id="ARBA00023264"/>
    </source>
</evidence>
<dbReference type="RefSeq" id="WP_072986291.1">
    <property type="nucleotide sequence ID" value="NZ_FQZB01000007.1"/>
</dbReference>
<dbReference type="STRING" id="1121302.SAMN02745163_01758"/>
<dbReference type="InterPro" id="IPR003811">
    <property type="entry name" value="G3P_acylTferase_PlsY"/>
</dbReference>
<dbReference type="Pfam" id="PF02660">
    <property type="entry name" value="G3P_acyltransf"/>
    <property type="match status" value="1"/>
</dbReference>
<evidence type="ECO:0000256" key="5">
    <source>
        <dbReference type="ARBA" id="ARBA00022989"/>
    </source>
</evidence>
<dbReference type="PANTHER" id="PTHR30309:SF0">
    <property type="entry name" value="GLYCEROL-3-PHOSPHATE ACYLTRANSFERASE-RELATED"/>
    <property type="match status" value="1"/>
</dbReference>
<evidence type="ECO:0000256" key="4">
    <source>
        <dbReference type="ARBA" id="ARBA00022692"/>
    </source>
</evidence>
<name>A0A1M6IBF4_9CLOT</name>
<dbReference type="GO" id="GO:0005886">
    <property type="term" value="C:plasma membrane"/>
    <property type="evidence" value="ECO:0007669"/>
    <property type="project" value="UniProtKB-SubCell"/>
</dbReference>
<dbReference type="SMART" id="SM01207">
    <property type="entry name" value="G3P_acyltransf"/>
    <property type="match status" value="1"/>
</dbReference>
<dbReference type="Proteomes" id="UP000184310">
    <property type="component" value="Unassembled WGS sequence"/>
</dbReference>
<keyword evidence="6 10" id="KW-0443">Lipid metabolism</keyword>
<evidence type="ECO:0000256" key="7">
    <source>
        <dbReference type="ARBA" id="ARBA00023136"/>
    </source>
</evidence>
<evidence type="ECO:0000256" key="8">
    <source>
        <dbReference type="ARBA" id="ARBA00023209"/>
    </source>
</evidence>
<evidence type="ECO:0000256" key="6">
    <source>
        <dbReference type="ARBA" id="ARBA00023098"/>
    </source>
</evidence>
<comment type="function">
    <text evidence="10">Catalyzes the transfer of an acyl group from acyl-phosphate (acyl-PO(4)) to glycerol-3-phosphate (G3P) to form lysophosphatidic acid (LPA). This enzyme utilizes acyl-phosphate as fatty acyl donor, but not acyl-CoA or acyl-ACP.</text>
</comment>
<dbReference type="AlphaFoldDB" id="A0A1M6IBF4"/>
<comment type="subunit">
    <text evidence="10">Probably interacts with PlsX.</text>
</comment>
<keyword evidence="7 10" id="KW-0472">Membrane</keyword>
<comment type="pathway">
    <text evidence="10">Lipid metabolism; phospholipid metabolism.</text>
</comment>
<evidence type="ECO:0000256" key="1">
    <source>
        <dbReference type="ARBA" id="ARBA00022475"/>
    </source>
</evidence>
<organism evidence="11 12">
    <name type="scientific">Clostridium cavendishii DSM 21758</name>
    <dbReference type="NCBI Taxonomy" id="1121302"/>
    <lineage>
        <taxon>Bacteria</taxon>
        <taxon>Bacillati</taxon>
        <taxon>Bacillota</taxon>
        <taxon>Clostridia</taxon>
        <taxon>Eubacteriales</taxon>
        <taxon>Clostridiaceae</taxon>
        <taxon>Clostridium</taxon>
    </lineage>
</organism>
<keyword evidence="2 10" id="KW-0444">Lipid biosynthesis</keyword>
<feature type="transmembrane region" description="Helical" evidence="10">
    <location>
        <begin position="168"/>
        <end position="183"/>
    </location>
</feature>
<dbReference type="UniPathway" id="UPA00085"/>
<dbReference type="GO" id="GO:0008654">
    <property type="term" value="P:phospholipid biosynthetic process"/>
    <property type="evidence" value="ECO:0007669"/>
    <property type="project" value="UniProtKB-UniRule"/>
</dbReference>
<comment type="similarity">
    <text evidence="10">Belongs to the PlsY family.</text>
</comment>
<keyword evidence="3 10" id="KW-0808">Transferase</keyword>
<dbReference type="NCBIfam" id="TIGR00023">
    <property type="entry name" value="glycerol-3-phosphate 1-O-acyltransferase PlsY"/>
    <property type="match status" value="1"/>
</dbReference>
<feature type="transmembrane region" description="Helical" evidence="10">
    <location>
        <begin position="144"/>
        <end position="162"/>
    </location>
</feature>
<sequence>MNIFLVILGYLMGSIPSGYLLVKYKYGEDIRNLGSGNIGATNVKRNYGKTTGTLIMIFDMLKGLLPVLISDLLFRLDIVNGNKSLVLTLVALAAILGHNYTIFLKFKGGKGVATTVGAFAYILTIPTLIACATFLILKFFIKIVSIRSICLGLALVLSTYFFKFDMEFFYGALIAALLIIVRHKQNIKRLINGEEK</sequence>
<gene>
    <name evidence="10" type="primary">plsY</name>
    <name evidence="11" type="ORF">SAMN02745163_01758</name>
</gene>
<dbReference type="EC" id="2.3.1.275" evidence="10"/>
<evidence type="ECO:0000256" key="2">
    <source>
        <dbReference type="ARBA" id="ARBA00022516"/>
    </source>
</evidence>
<keyword evidence="8 10" id="KW-0594">Phospholipid biosynthesis</keyword>
<reference evidence="11 12" key="1">
    <citation type="submission" date="2016-11" db="EMBL/GenBank/DDBJ databases">
        <authorList>
            <person name="Jaros S."/>
            <person name="Januszkiewicz K."/>
            <person name="Wedrychowicz H."/>
        </authorList>
    </citation>
    <scope>NUCLEOTIDE SEQUENCE [LARGE SCALE GENOMIC DNA]</scope>
    <source>
        <strain evidence="11 12">DSM 21758</strain>
    </source>
</reference>
<keyword evidence="5 10" id="KW-1133">Transmembrane helix</keyword>
<comment type="subcellular location">
    <subcellularLocation>
        <location evidence="10">Cell membrane</location>
        <topology evidence="10">Multi-pass membrane protein</topology>
    </subcellularLocation>
</comment>
<protein>
    <recommendedName>
        <fullName evidence="10">Glycerol-3-phosphate acyltransferase</fullName>
    </recommendedName>
    <alternativeName>
        <fullName evidence="10">Acyl-PO4 G3P acyltransferase</fullName>
    </alternativeName>
    <alternativeName>
        <fullName evidence="10">Acyl-phosphate--glycerol-3-phosphate acyltransferase</fullName>
    </alternativeName>
    <alternativeName>
        <fullName evidence="10">G3P acyltransferase</fullName>
        <shortName evidence="10">GPAT</shortName>
        <ecNumber evidence="10">2.3.1.275</ecNumber>
    </alternativeName>
    <alternativeName>
        <fullName evidence="10">Lysophosphatidic acid synthase</fullName>
        <shortName evidence="10">LPA synthase</shortName>
    </alternativeName>
</protein>
<keyword evidence="12" id="KW-1185">Reference proteome</keyword>
<dbReference type="PANTHER" id="PTHR30309">
    <property type="entry name" value="INNER MEMBRANE PROTEIN YGIH"/>
    <property type="match status" value="1"/>
</dbReference>
<keyword evidence="4 10" id="KW-0812">Transmembrane</keyword>
<dbReference type="EMBL" id="FQZB01000007">
    <property type="protein sequence ID" value="SHJ31747.1"/>
    <property type="molecule type" value="Genomic_DNA"/>
</dbReference>
<feature type="transmembrane region" description="Helical" evidence="10">
    <location>
        <begin position="86"/>
        <end position="106"/>
    </location>
</feature>
<accession>A0A1M6IBF4</accession>
<dbReference type="OrthoDB" id="9777124at2"/>
<keyword evidence="9 10" id="KW-1208">Phospholipid metabolism</keyword>
<evidence type="ECO:0000313" key="11">
    <source>
        <dbReference type="EMBL" id="SHJ31747.1"/>
    </source>
</evidence>
<comment type="catalytic activity">
    <reaction evidence="10">
        <text>an acyl phosphate + sn-glycerol 3-phosphate = a 1-acyl-sn-glycero-3-phosphate + phosphate</text>
        <dbReference type="Rhea" id="RHEA:34075"/>
        <dbReference type="ChEBI" id="CHEBI:43474"/>
        <dbReference type="ChEBI" id="CHEBI:57597"/>
        <dbReference type="ChEBI" id="CHEBI:57970"/>
        <dbReference type="ChEBI" id="CHEBI:59918"/>
        <dbReference type="EC" id="2.3.1.275"/>
    </reaction>
</comment>
<dbReference type="GO" id="GO:0043772">
    <property type="term" value="F:acyl-phosphate glycerol-3-phosphate acyltransferase activity"/>
    <property type="evidence" value="ECO:0007669"/>
    <property type="project" value="UniProtKB-UniRule"/>
</dbReference>